<keyword evidence="3" id="KW-1185">Reference proteome</keyword>
<gene>
    <name evidence="2" type="ORF">NDU88_005814</name>
</gene>
<proteinExistence type="predicted"/>
<accession>A0AAV7RNA9</accession>
<comment type="caution">
    <text evidence="2">The sequence shown here is derived from an EMBL/GenBank/DDBJ whole genome shotgun (WGS) entry which is preliminary data.</text>
</comment>
<evidence type="ECO:0000313" key="2">
    <source>
        <dbReference type="EMBL" id="KAJ1153047.1"/>
    </source>
</evidence>
<protein>
    <submittedName>
        <fullName evidence="2">Uncharacterized protein</fullName>
    </submittedName>
</protein>
<name>A0AAV7RNA9_PLEWA</name>
<evidence type="ECO:0000256" key="1">
    <source>
        <dbReference type="SAM" id="MobiDB-lite"/>
    </source>
</evidence>
<dbReference type="EMBL" id="JANPWB010000009">
    <property type="protein sequence ID" value="KAJ1153047.1"/>
    <property type="molecule type" value="Genomic_DNA"/>
</dbReference>
<feature type="region of interest" description="Disordered" evidence="1">
    <location>
        <begin position="130"/>
        <end position="188"/>
    </location>
</feature>
<dbReference type="AlphaFoldDB" id="A0AAV7RNA9"/>
<feature type="region of interest" description="Disordered" evidence="1">
    <location>
        <begin position="64"/>
        <end position="117"/>
    </location>
</feature>
<feature type="compositionally biased region" description="Basic and acidic residues" evidence="1">
    <location>
        <begin position="167"/>
        <end position="181"/>
    </location>
</feature>
<dbReference type="Proteomes" id="UP001066276">
    <property type="component" value="Chromosome 5"/>
</dbReference>
<reference evidence="2" key="1">
    <citation type="journal article" date="2022" name="bioRxiv">
        <title>Sequencing and chromosome-scale assembly of the giantPleurodeles waltlgenome.</title>
        <authorList>
            <person name="Brown T."/>
            <person name="Elewa A."/>
            <person name="Iarovenko S."/>
            <person name="Subramanian E."/>
            <person name="Araus A.J."/>
            <person name="Petzold A."/>
            <person name="Susuki M."/>
            <person name="Suzuki K.-i.T."/>
            <person name="Hayashi T."/>
            <person name="Toyoda A."/>
            <person name="Oliveira C."/>
            <person name="Osipova E."/>
            <person name="Leigh N.D."/>
            <person name="Simon A."/>
            <person name="Yun M.H."/>
        </authorList>
    </citation>
    <scope>NUCLEOTIDE SEQUENCE</scope>
    <source>
        <strain evidence="2">20211129_DDA</strain>
        <tissue evidence="2">Liver</tissue>
    </source>
</reference>
<sequence length="188" mass="20178">MNADSCLDLQGVKTVEKASRGDVNCMACSLALKTRSFPAVLDLLYLTLRVLEIRAVIITEGFLAPTDPQQPRGIHPCDGPLLQQAGPSCRKETDTDSSDPEELAAPSNPLSLPRDGGQEQVMRAFRRCKREDTEWNGGGGESGKEKATRGVTGGEHGVEGFMVTGWHSEDLSSEAEAREAPSARSGHT</sequence>
<organism evidence="2 3">
    <name type="scientific">Pleurodeles waltl</name>
    <name type="common">Iberian ribbed newt</name>
    <dbReference type="NCBI Taxonomy" id="8319"/>
    <lineage>
        <taxon>Eukaryota</taxon>
        <taxon>Metazoa</taxon>
        <taxon>Chordata</taxon>
        <taxon>Craniata</taxon>
        <taxon>Vertebrata</taxon>
        <taxon>Euteleostomi</taxon>
        <taxon>Amphibia</taxon>
        <taxon>Batrachia</taxon>
        <taxon>Caudata</taxon>
        <taxon>Salamandroidea</taxon>
        <taxon>Salamandridae</taxon>
        <taxon>Pleurodelinae</taxon>
        <taxon>Pleurodeles</taxon>
    </lineage>
</organism>
<evidence type="ECO:0000313" key="3">
    <source>
        <dbReference type="Proteomes" id="UP001066276"/>
    </source>
</evidence>